<keyword evidence="4" id="KW-1185">Reference proteome</keyword>
<accession>A0A6J8ANM7</accession>
<dbReference type="InterPro" id="IPR036890">
    <property type="entry name" value="HATPase_C_sf"/>
</dbReference>
<evidence type="ECO:0000259" key="2">
    <source>
        <dbReference type="Pfam" id="PF25794"/>
    </source>
</evidence>
<sequence length="1626" mass="187263">MAFSLEQCRNARIHLVLRDVLSKILHELLENSGVEPRIVYDRIVKNRSFKLKQEEWTVVKTLVDPAIGFRQLDISLSWKIGKCFGLFLAPSRDWQAKPQPTEKAIGDDIQRIKYARNKYVHGVSMISEEEMQDFFIEFTEVGKRVDRYLKKNPDSSFESQIQDYQTLKMENRTDEILDSTSFVEDRKGWIVFPVEGHNKTVNVYRQKGLTEYLEKQKSNDEFVDEIRRFIERIFRPDEFQSLETMCMIVTSPEDEICADESSWVSEDDEDCLEEIESDTASLVLNFNIRREALNTDENFQESIQQFINTIITTSNGKQLTPNNEVTAIITPDETCADESSWVGENDEDCLEETESDTTSSILNFDTTSEALYTDEDFQEGIQQFINTTITTSNGKQLTPNNEVTAIIATGPSESADQCSNSLQNSVETNRSLENEEPESLYVRSKNMQQTAQEDIKMKQNDDEDSSDESVDDGPIYSSMKQPPLIKQLKKILDEYPDDGQILKEIIQNAEDAEASEMKVLFDGRSVNNDDSVDGKPFTKYFKGPALCVYNNAQFTKEDWEGIQMINSSVKEFDAVKIGRFGLGFKSVFHITDYPMIISKNKMLILDPHQTTPDRVCILMKLKKLKGYTTEMNISDCLSALEGIFGFSKNTLQSGKFTGTFFRFPLRSKPTLLSDNVYDKAKIDDLFRAFQSEASVELLFLKCLERIELYTKNVSELPSGEDLLIYTVNISESCIQDARKKRKQLHEFMKSVGNSLAEKSFMASYNMKIEMTEQNGEHTENEWYVMHCYKGGEMSKELKTLSQDESLSYSPYVSLGLPLFHDPEFKGHVFCLMPLPLQNESLTGFPVHVNGYFALTQNRRHVKWPTADQTKNKAHMDKTIRWNKCLVIEVLAEAYHMLINDTIQMSKSKKKISDIFQNTYTCIPDHRRITNDWAIILNPLYSRLLQTAFLYTENNGGKWIKSEDAVFNIFNEDTPEAVKETIVRLVQRYNVNLVNVPEHVTSMIRYRDYSVQKLTPKFILNFLKSDAKYKKITSNEKLDILHFILSTRKSLSLVGVELLPLQNGSFTLFGNRGRDKRIIGLQTELYRLLVKMAENNDYQLCTMKDLSTDDIATLLLGTIRKFNGKTTDHALLWKTSTNTVAGKKWLTNVWKFLQDYDIDDFCNLHLLPSCSRGSKDFLFKLSTKVLLKSYHGYTDLPDAVCKALSYINIVTVDTLPKAIINHEDINKIVYFPTVENVFNMLEDVTLQRNTGQAIQKFNKTCTEKERTEFAKYIATSSYFSSNVAKFISKLQIFKEKNSGRNVSSNEVNIIAETEQLPIKYQKESLVYSGHFRKALLNLQVPTIGMEDVVIDASQETFKFVPNGRGEMKRAIELFDPEDPDLKWIIIDQDRFPNMTKCPITLKQVRKLGLKTGSEVNANDILECAKYIESKPHEDAQDQRSSRLFDFLQKNSQLLRSITGQTNLSEKLMNVHFIKPSCRMENFPDMLPWLKSSFPFCKPAELFDHQYVLLIGSVLPVLQKNVTPELSRIFSWNKTPSIKSVIEQLFIIIRVYKDKYKPYLLPLINQIYNFLSVNYSRGSEVTPLKTEKWIWSGFGFEPSCNIVIETKTPTSHYNRIYFLCLQNLRYQS</sequence>
<reference evidence="3 4" key="1">
    <citation type="submission" date="2020-06" db="EMBL/GenBank/DDBJ databases">
        <authorList>
            <person name="Li R."/>
            <person name="Bekaert M."/>
        </authorList>
    </citation>
    <scope>NUCLEOTIDE SEQUENCE [LARGE SCALE GENOMIC DNA]</scope>
    <source>
        <strain evidence="4">wild</strain>
    </source>
</reference>
<evidence type="ECO:0000313" key="3">
    <source>
        <dbReference type="EMBL" id="CAC5371398.1"/>
    </source>
</evidence>
<dbReference type="Pfam" id="PF25794">
    <property type="entry name" value="SACS"/>
    <property type="match status" value="1"/>
</dbReference>
<organism evidence="3 4">
    <name type="scientific">Mytilus coruscus</name>
    <name type="common">Sea mussel</name>
    <dbReference type="NCBI Taxonomy" id="42192"/>
    <lineage>
        <taxon>Eukaryota</taxon>
        <taxon>Metazoa</taxon>
        <taxon>Spiralia</taxon>
        <taxon>Lophotrochozoa</taxon>
        <taxon>Mollusca</taxon>
        <taxon>Bivalvia</taxon>
        <taxon>Autobranchia</taxon>
        <taxon>Pteriomorphia</taxon>
        <taxon>Mytilida</taxon>
        <taxon>Mytiloidea</taxon>
        <taxon>Mytilidae</taxon>
        <taxon>Mytilinae</taxon>
        <taxon>Mytilus</taxon>
    </lineage>
</organism>
<evidence type="ECO:0000256" key="1">
    <source>
        <dbReference type="SAM" id="MobiDB-lite"/>
    </source>
</evidence>
<dbReference type="Proteomes" id="UP000507470">
    <property type="component" value="Unassembled WGS sequence"/>
</dbReference>
<feature type="compositionally biased region" description="Acidic residues" evidence="1">
    <location>
        <begin position="461"/>
        <end position="471"/>
    </location>
</feature>
<name>A0A6J8ANM7_MYTCO</name>
<protein>
    <recommendedName>
        <fullName evidence="2">Sacsin/Nov domain-containing protein</fullName>
    </recommendedName>
</protein>
<feature type="region of interest" description="Disordered" evidence="1">
    <location>
        <begin position="411"/>
        <end position="479"/>
    </location>
</feature>
<feature type="domain" description="Sacsin/Nov" evidence="2">
    <location>
        <begin position="482"/>
        <end position="712"/>
    </location>
</feature>
<evidence type="ECO:0000313" key="4">
    <source>
        <dbReference type="Proteomes" id="UP000507470"/>
    </source>
</evidence>
<dbReference type="InterPro" id="IPR058210">
    <property type="entry name" value="SACS/Nov_dom"/>
</dbReference>
<gene>
    <name evidence="3" type="ORF">MCOR_9865</name>
</gene>
<dbReference type="EMBL" id="CACVKT020001759">
    <property type="protein sequence ID" value="CAC5371398.1"/>
    <property type="molecule type" value="Genomic_DNA"/>
</dbReference>
<proteinExistence type="predicted"/>
<dbReference type="NCBIfam" id="NF047352">
    <property type="entry name" value="P_loop_sacsin"/>
    <property type="match status" value="1"/>
</dbReference>
<dbReference type="PANTHER" id="PTHR46919:SF2">
    <property type="entry name" value="SACSIN"/>
    <property type="match status" value="1"/>
</dbReference>
<dbReference type="SUPFAM" id="SSF55874">
    <property type="entry name" value="ATPase domain of HSP90 chaperone/DNA topoisomerase II/histidine kinase"/>
    <property type="match status" value="1"/>
</dbReference>
<dbReference type="OrthoDB" id="1262810at2759"/>
<feature type="compositionally biased region" description="Polar residues" evidence="1">
    <location>
        <begin position="411"/>
        <end position="431"/>
    </location>
</feature>
<dbReference type="Gene3D" id="3.30.565.10">
    <property type="entry name" value="Histidine kinase-like ATPase, C-terminal domain"/>
    <property type="match status" value="1"/>
</dbReference>
<dbReference type="PANTHER" id="PTHR46919">
    <property type="entry name" value="ZINC FINGER, C3HC4 TYPE (RING FINGER) FAMILY PROTEIN"/>
    <property type="match status" value="1"/>
</dbReference>